<evidence type="ECO:0000313" key="3">
    <source>
        <dbReference type="Proteomes" id="UP001349262"/>
    </source>
</evidence>
<proteinExistence type="predicted"/>
<keyword evidence="3" id="KW-1185">Reference proteome</keyword>
<dbReference type="EMBL" id="MLBY01000002">
    <property type="protein sequence ID" value="MEE7455965.1"/>
    <property type="molecule type" value="Genomic_DNA"/>
</dbReference>
<keyword evidence="1" id="KW-0732">Signal</keyword>
<sequence>MKKSLLALAVLATFGLAGSASAAPLLPGGVSAPDAVVEVQHHHGRHHQHMRRHHHHHHMRHHHHRHHMRHHHHRRHHHHM</sequence>
<accession>A0ABU7T604</accession>
<feature type="signal peptide" evidence="1">
    <location>
        <begin position="1"/>
        <end position="22"/>
    </location>
</feature>
<gene>
    <name evidence="2" type="ORF">MRSR164_03820</name>
</gene>
<protein>
    <submittedName>
        <fullName evidence="2">Uncharacterized protein</fullName>
    </submittedName>
</protein>
<comment type="caution">
    <text evidence="2">The sequence shown here is derived from an EMBL/GenBank/DDBJ whole genome shotgun (WGS) entry which is preliminary data.</text>
</comment>
<name>A0ABU7T604_9HYPH</name>
<reference evidence="2 3" key="1">
    <citation type="journal article" date="2012" name="Genet. Mol. Biol.">
        <title>Analysis of 16S rRNA and mxaF genes revealing insights into Methylobacterium niche-specific plant association.</title>
        <authorList>
            <person name="Dourado M.N."/>
            <person name="Andreote F.D."/>
            <person name="Dini-Andreote F."/>
            <person name="Conti R."/>
            <person name="Araujo J.M."/>
            <person name="Araujo W.L."/>
        </authorList>
    </citation>
    <scope>NUCLEOTIDE SEQUENCE [LARGE SCALE GENOMIC DNA]</scope>
    <source>
        <strain evidence="2 3">SR1.6/4</strain>
    </source>
</reference>
<feature type="chain" id="PRO_5046355438" evidence="1">
    <location>
        <begin position="23"/>
        <end position="80"/>
    </location>
</feature>
<organism evidence="2 3">
    <name type="scientific">Methylobacterium radiotolerans</name>
    <dbReference type="NCBI Taxonomy" id="31998"/>
    <lineage>
        <taxon>Bacteria</taxon>
        <taxon>Pseudomonadati</taxon>
        <taxon>Pseudomonadota</taxon>
        <taxon>Alphaproteobacteria</taxon>
        <taxon>Hyphomicrobiales</taxon>
        <taxon>Methylobacteriaceae</taxon>
        <taxon>Methylobacterium</taxon>
    </lineage>
</organism>
<evidence type="ECO:0000256" key="1">
    <source>
        <dbReference type="SAM" id="SignalP"/>
    </source>
</evidence>
<evidence type="ECO:0000313" key="2">
    <source>
        <dbReference type="EMBL" id="MEE7455965.1"/>
    </source>
</evidence>
<dbReference type="Proteomes" id="UP001349262">
    <property type="component" value="Unassembled WGS sequence"/>
</dbReference>